<dbReference type="PANTHER" id="PTHR47691">
    <property type="entry name" value="REGULATOR-RELATED"/>
    <property type="match status" value="1"/>
</dbReference>
<evidence type="ECO:0000313" key="5">
    <source>
        <dbReference type="Proteomes" id="UP001151088"/>
    </source>
</evidence>
<dbReference type="RefSeq" id="WP_258734844.1">
    <property type="nucleotide sequence ID" value="NZ_JANTHZ010000014.1"/>
</dbReference>
<evidence type="ECO:0000259" key="3">
    <source>
        <dbReference type="PROSITE" id="PS51755"/>
    </source>
</evidence>
<dbReference type="EMBL" id="JANTHZ010000014">
    <property type="protein sequence ID" value="MCS0497692.1"/>
    <property type="molecule type" value="Genomic_DNA"/>
</dbReference>
<dbReference type="SUPFAM" id="SSF52540">
    <property type="entry name" value="P-loop containing nucleoside triphosphate hydrolases"/>
    <property type="match status" value="1"/>
</dbReference>
<name>A0A9X2T400_9HYPH</name>
<comment type="caution">
    <text evidence="4">The sequence shown here is derived from an EMBL/GenBank/DDBJ whole genome shotgun (WGS) entry which is preliminary data.</text>
</comment>
<organism evidence="4 5">
    <name type="scientific">Ancylobacter mangrovi</name>
    <dbReference type="NCBI Taxonomy" id="2972472"/>
    <lineage>
        <taxon>Bacteria</taxon>
        <taxon>Pseudomonadati</taxon>
        <taxon>Pseudomonadota</taxon>
        <taxon>Alphaproteobacteria</taxon>
        <taxon>Hyphomicrobiales</taxon>
        <taxon>Xanthobacteraceae</taxon>
        <taxon>Ancylobacter</taxon>
    </lineage>
</organism>
<dbReference type="InterPro" id="IPR003593">
    <property type="entry name" value="AAA+_ATPase"/>
</dbReference>
<keyword evidence="5" id="KW-1185">Reference proteome</keyword>
<feature type="domain" description="OmpR/PhoB-type" evidence="3">
    <location>
        <begin position="1"/>
        <end position="92"/>
    </location>
</feature>
<dbReference type="Pfam" id="PF00486">
    <property type="entry name" value="Trans_reg_C"/>
    <property type="match status" value="1"/>
</dbReference>
<dbReference type="InterPro" id="IPR001867">
    <property type="entry name" value="OmpR/PhoB-type_DNA-bd"/>
</dbReference>
<evidence type="ECO:0000313" key="4">
    <source>
        <dbReference type="EMBL" id="MCS0497692.1"/>
    </source>
</evidence>
<gene>
    <name evidence="4" type="ORF">NVS89_21600</name>
</gene>
<dbReference type="PROSITE" id="PS51755">
    <property type="entry name" value="OMPR_PHOB"/>
    <property type="match status" value="1"/>
</dbReference>
<dbReference type="InterPro" id="IPR049945">
    <property type="entry name" value="AAA_22"/>
</dbReference>
<dbReference type="GO" id="GO:0016887">
    <property type="term" value="F:ATP hydrolysis activity"/>
    <property type="evidence" value="ECO:0007669"/>
    <property type="project" value="InterPro"/>
</dbReference>
<keyword evidence="1 2" id="KW-0238">DNA-binding</keyword>
<reference evidence="4" key="1">
    <citation type="submission" date="2022-08" db="EMBL/GenBank/DDBJ databases">
        <authorList>
            <person name="Li F."/>
        </authorList>
    </citation>
    <scope>NUCLEOTIDE SEQUENCE</scope>
    <source>
        <strain evidence="4">MQZ15Z-1</strain>
    </source>
</reference>
<feature type="DNA-binding region" description="OmpR/PhoB-type" evidence="2">
    <location>
        <begin position="1"/>
        <end position="92"/>
    </location>
</feature>
<dbReference type="InterPro" id="IPR027417">
    <property type="entry name" value="P-loop_NTPase"/>
</dbReference>
<dbReference type="PRINTS" id="PR00364">
    <property type="entry name" value="DISEASERSIST"/>
</dbReference>
<dbReference type="SUPFAM" id="SSF46894">
    <property type="entry name" value="C-terminal effector domain of the bipartite response regulators"/>
    <property type="match status" value="1"/>
</dbReference>
<protein>
    <submittedName>
        <fullName evidence="4">Helix-turn-helix transcriptional regulator</fullName>
    </submittedName>
</protein>
<dbReference type="GO" id="GO:0000160">
    <property type="term" value="P:phosphorelay signal transduction system"/>
    <property type="evidence" value="ECO:0007669"/>
    <property type="project" value="InterPro"/>
</dbReference>
<evidence type="ECO:0000256" key="1">
    <source>
        <dbReference type="ARBA" id="ARBA00023125"/>
    </source>
</evidence>
<dbReference type="SMART" id="SM00862">
    <property type="entry name" value="Trans_reg_C"/>
    <property type="match status" value="1"/>
</dbReference>
<dbReference type="InterPro" id="IPR016032">
    <property type="entry name" value="Sig_transdc_resp-reg_C-effctor"/>
</dbReference>
<dbReference type="GO" id="GO:0006355">
    <property type="term" value="P:regulation of DNA-templated transcription"/>
    <property type="evidence" value="ECO:0007669"/>
    <property type="project" value="InterPro"/>
</dbReference>
<proteinExistence type="predicted"/>
<dbReference type="CDD" id="cd00383">
    <property type="entry name" value="trans_reg_C"/>
    <property type="match status" value="1"/>
</dbReference>
<dbReference type="Gene3D" id="1.10.10.10">
    <property type="entry name" value="Winged helix-like DNA-binding domain superfamily/Winged helix DNA-binding domain"/>
    <property type="match status" value="1"/>
</dbReference>
<accession>A0A9X2T400</accession>
<dbReference type="InterPro" id="IPR036388">
    <property type="entry name" value="WH-like_DNA-bd_sf"/>
</dbReference>
<dbReference type="Proteomes" id="UP001151088">
    <property type="component" value="Unassembled WGS sequence"/>
</dbReference>
<sequence length="960" mass="103954">MHPSRQSLSRDGVPVRIGARAFDLLTLLVRRSGDLVSKKELLQFGWPDTFVHEGNLKVNVAALRRVLAGTESDASDASYIATVPGRGYRFVVPVAVEPMAPPAEPSLPTAPAAPVHSRTLPALRPLIGRRQDIARLADRLAGARCLSIVGPGGVGKTTVAVAVAHEARAGFADGISFVDLSTIDDPQYVPAAIAAGIGARQAADDGLAGIIDALHERRVLLLLDNCEHLAPAVAATVERLTTALPLLTVLATSREPLRVAPEYVHRLPTLEVPAPGRAMTAEQALEFPAIRLFVTRARERCDYALTDADAPLVSAICQRLDGIALAIELAASKIGAYDVATLLQMLEQRFQLLSNGPRQAPLRQQTLLATLDWSYRLLSDDEATLLRFLSVFAGVFHLQDAIAVAEAAGLAPAQAIDAIERLTARSLVAVEYRDGALHYRLLDSTRAYAGERLAAAGEQNRAMARYARHVLSLFERADEQWSWREKQEWLAEYAGRIDDLRKVMAWAFGPKGGSGAGGDGLPGIRMLGVRLTAAAIPLWDELSSVAEARARVDSALLAVREIGDCPAELKMKLAAARASGMNFAQTLVPETEAAWLDCYRLGVEADSLEYQLRGLWGLSIYLVFTGRPLEAIGRLGEFMELAEAHADWSAIHEGERVLAMAETYIGRLASARQRLDRLAAYYRQPKERARIARFQLDRLVAIGCSLAFLLWLTGGPARAARVAEDAVDRADAIGHIVSQSNALAFGAIPIALWSGDEDGAARFQAMLEDNLRRENIAVWSPLGRFFRSALRARQGAPGGVAEMKARLAELIAGRFVVRAPMYHCMLAETLLAAGEIEEARGAVRDARASVQAQSEMWCLAEVLRLDGLVHLRAGRPEEAERLMAKAIRAAQEIGALSLEVRAALALAAKLEAECRLGEAFEVLEACHARSSGDYDFADLAAARERLRERLGKRGQQTASA</sequence>
<dbReference type="Gene3D" id="3.40.50.300">
    <property type="entry name" value="P-loop containing nucleotide triphosphate hydrolases"/>
    <property type="match status" value="1"/>
</dbReference>
<evidence type="ECO:0000256" key="2">
    <source>
        <dbReference type="PROSITE-ProRule" id="PRU01091"/>
    </source>
</evidence>
<dbReference type="InterPro" id="IPR011990">
    <property type="entry name" value="TPR-like_helical_dom_sf"/>
</dbReference>
<dbReference type="PANTHER" id="PTHR47691:SF3">
    <property type="entry name" value="HTH-TYPE TRANSCRIPTIONAL REGULATOR RV0890C-RELATED"/>
    <property type="match status" value="1"/>
</dbReference>
<dbReference type="SUPFAM" id="SSF48452">
    <property type="entry name" value="TPR-like"/>
    <property type="match status" value="1"/>
</dbReference>
<dbReference type="Pfam" id="PF13401">
    <property type="entry name" value="AAA_22"/>
    <property type="match status" value="1"/>
</dbReference>
<dbReference type="AlphaFoldDB" id="A0A9X2T400"/>
<dbReference type="GO" id="GO:0003677">
    <property type="term" value="F:DNA binding"/>
    <property type="evidence" value="ECO:0007669"/>
    <property type="project" value="UniProtKB-UniRule"/>
</dbReference>
<dbReference type="SMART" id="SM00382">
    <property type="entry name" value="AAA"/>
    <property type="match status" value="1"/>
</dbReference>